<evidence type="ECO:0000256" key="1">
    <source>
        <dbReference type="SAM" id="MobiDB-lite"/>
    </source>
</evidence>
<dbReference type="RefSeq" id="WP_322938033.1">
    <property type="nucleotide sequence ID" value="NZ_CP141059.1"/>
</dbReference>
<name>A0ABZ0ZTP3_9ACTN</name>
<gene>
    <name evidence="2" type="ORF">SHK19_05315</name>
</gene>
<sequence>MVGPSTFVEINGHKARILVAAKGAWQIADVDQFTSDNLGFYLLVDVTDGLREFYICPGDKLRSDVRKRHDDFVASKGGVRPKNPNSKHSAIYPEQVRKWRNGWSRVSK</sequence>
<organism evidence="2 3">
    <name type="scientific">Nocardioides bizhenqiangii</name>
    <dbReference type="NCBI Taxonomy" id="3095076"/>
    <lineage>
        <taxon>Bacteria</taxon>
        <taxon>Bacillati</taxon>
        <taxon>Actinomycetota</taxon>
        <taxon>Actinomycetes</taxon>
        <taxon>Propionibacteriales</taxon>
        <taxon>Nocardioidaceae</taxon>
        <taxon>Nocardioides</taxon>
    </lineage>
</organism>
<accession>A0ABZ0ZTP3</accession>
<feature type="region of interest" description="Disordered" evidence="1">
    <location>
        <begin position="72"/>
        <end position="91"/>
    </location>
</feature>
<evidence type="ECO:0008006" key="4">
    <source>
        <dbReference type="Google" id="ProtNLM"/>
    </source>
</evidence>
<reference evidence="3" key="1">
    <citation type="submission" date="2023-12" db="EMBL/GenBank/DDBJ databases">
        <title>Novel species in genus Nocardioides.</title>
        <authorList>
            <person name="Zhou H."/>
        </authorList>
    </citation>
    <scope>NUCLEOTIDE SEQUENCE [LARGE SCALE GENOMIC DNA]</scope>
    <source>
        <strain evidence="3">HM61</strain>
    </source>
</reference>
<keyword evidence="3" id="KW-1185">Reference proteome</keyword>
<evidence type="ECO:0000313" key="2">
    <source>
        <dbReference type="EMBL" id="WQQ27654.1"/>
    </source>
</evidence>
<dbReference type="EMBL" id="CP141059">
    <property type="protein sequence ID" value="WQQ27654.1"/>
    <property type="molecule type" value="Genomic_DNA"/>
</dbReference>
<protein>
    <recommendedName>
        <fullName evidence="4">KTSC domain-containing protein</fullName>
    </recommendedName>
</protein>
<proteinExistence type="predicted"/>
<dbReference type="Proteomes" id="UP001327225">
    <property type="component" value="Chromosome"/>
</dbReference>
<evidence type="ECO:0000313" key="3">
    <source>
        <dbReference type="Proteomes" id="UP001327225"/>
    </source>
</evidence>